<dbReference type="InterPro" id="IPR041591">
    <property type="entry name" value="OCRE"/>
</dbReference>
<evidence type="ECO:0000259" key="4">
    <source>
        <dbReference type="PROSITE" id="PS50174"/>
    </source>
</evidence>
<dbReference type="Pfam" id="PF17780">
    <property type="entry name" value="OCRE"/>
    <property type="match status" value="1"/>
</dbReference>
<dbReference type="OrthoDB" id="4822at2759"/>
<evidence type="ECO:0000313" key="6">
    <source>
        <dbReference type="RefSeq" id="XP_022738174.1"/>
    </source>
</evidence>
<dbReference type="PANTHER" id="PTHR13948">
    <property type="entry name" value="RNA-BINDING PROTEIN"/>
    <property type="match status" value="1"/>
</dbReference>
<comment type="subcellular location">
    <subcellularLocation>
        <location evidence="1">Nucleus</location>
    </subcellularLocation>
</comment>
<evidence type="ECO:0000256" key="2">
    <source>
        <dbReference type="ARBA" id="ARBA00022884"/>
    </source>
</evidence>
<evidence type="ECO:0000256" key="1">
    <source>
        <dbReference type="ARBA" id="ARBA00004123"/>
    </source>
</evidence>
<dbReference type="Proteomes" id="UP000515121">
    <property type="component" value="Unplaced"/>
</dbReference>
<name>A0A6P5YCC9_DURZI</name>
<dbReference type="InterPro" id="IPR000467">
    <property type="entry name" value="G_patch_dom"/>
</dbReference>
<feature type="domain" description="G-patch" evidence="4">
    <location>
        <begin position="475"/>
        <end position="521"/>
    </location>
</feature>
<reference evidence="6" key="1">
    <citation type="submission" date="2025-08" db="UniProtKB">
        <authorList>
            <consortium name="RefSeq"/>
        </authorList>
    </citation>
    <scope>IDENTIFICATION</scope>
    <source>
        <tissue evidence="6">Fruit stalk</tissue>
    </source>
</reference>
<proteinExistence type="predicted"/>
<dbReference type="PANTHER" id="PTHR13948:SF38">
    <property type="entry name" value="D111_G-PATCH DOMAIN-CONTAINING PROTEIN"/>
    <property type="match status" value="1"/>
</dbReference>
<keyword evidence="2" id="KW-0694">RNA-binding</keyword>
<dbReference type="AlphaFoldDB" id="A0A6P5YCC9"/>
<protein>
    <submittedName>
        <fullName evidence="6">Uncharacterized protein LOC111290923 isoform X1</fullName>
    </submittedName>
</protein>
<keyword evidence="5" id="KW-1185">Reference proteome</keyword>
<accession>A0A6P5YCC9</accession>
<dbReference type="KEGG" id="dzi:111290923"/>
<dbReference type="PROSITE" id="PS50174">
    <property type="entry name" value="G_PATCH"/>
    <property type="match status" value="1"/>
</dbReference>
<dbReference type="GeneID" id="111290923"/>
<gene>
    <name evidence="6" type="primary">LOC111290923</name>
</gene>
<organism evidence="5 6">
    <name type="scientific">Durio zibethinus</name>
    <name type="common">Durian</name>
    <dbReference type="NCBI Taxonomy" id="66656"/>
    <lineage>
        <taxon>Eukaryota</taxon>
        <taxon>Viridiplantae</taxon>
        <taxon>Streptophyta</taxon>
        <taxon>Embryophyta</taxon>
        <taxon>Tracheophyta</taxon>
        <taxon>Spermatophyta</taxon>
        <taxon>Magnoliopsida</taxon>
        <taxon>eudicotyledons</taxon>
        <taxon>Gunneridae</taxon>
        <taxon>Pentapetalae</taxon>
        <taxon>rosids</taxon>
        <taxon>malvids</taxon>
        <taxon>Malvales</taxon>
        <taxon>Malvaceae</taxon>
        <taxon>Helicteroideae</taxon>
        <taxon>Durio</taxon>
    </lineage>
</organism>
<evidence type="ECO:0000256" key="3">
    <source>
        <dbReference type="ARBA" id="ARBA00023242"/>
    </source>
</evidence>
<dbReference type="CDD" id="cd16074">
    <property type="entry name" value="OCRE"/>
    <property type="match status" value="1"/>
</dbReference>
<dbReference type="Pfam" id="PF01585">
    <property type="entry name" value="G-patch"/>
    <property type="match status" value="1"/>
</dbReference>
<dbReference type="RefSeq" id="XP_022738174.1">
    <property type="nucleotide sequence ID" value="XM_022882439.1"/>
</dbReference>
<dbReference type="GO" id="GO:0000398">
    <property type="term" value="P:mRNA splicing, via spliceosome"/>
    <property type="evidence" value="ECO:0007669"/>
    <property type="project" value="TreeGrafter"/>
</dbReference>
<dbReference type="SMART" id="SM00443">
    <property type="entry name" value="G_patch"/>
    <property type="match status" value="1"/>
</dbReference>
<dbReference type="GO" id="GO:0003723">
    <property type="term" value="F:RNA binding"/>
    <property type="evidence" value="ECO:0007669"/>
    <property type="project" value="UniProtKB-KW"/>
</dbReference>
<sequence>MAEEPDSTELQNSDCSFVWDPHTRLYFHASSGFYHDTDAGWYYSSRDGLYYTFENGDYVLLDLHKDNVISDCEMLSQEGTVADNSVLNEPCANVPYNGQEYCSSSQGNEVDARDTAINVTDESTIAYQIEDTSTQVPENPPPPSEWLEDTLIDLYLSGYNFVVNSDANATISLETDNSENINFPSDGLSQLCLFNFCKSLLSSKDELKSLLCSEDDLMVFCRGAGIDEMYEMEEGEWIPEENHGLADSSEFVPYEGDTWDEKNWRAQYGQVTQSREEPVPEFPVVDLWDWIMVMTPRKDGKGQVARLIGRLVKRSAKVHPSVPSGGGLFKTAPICEAHLDLVRVRTGQVYKLRSPSPRYLASLSKYDSSHPTKDWGFPDLSVIKKASLQFKSRQKHKSEATGEKGLKDLSISSDQPFASVKQRSHVYRDRAAERRTLHGGFGLGPGQKNEAIGHDSDPICIEDAKTEALNMSFGAGSYARRILEGMGWKEGEALGSTTKGLTEPLQPIGNIGNAGLGWPQRRRC</sequence>
<keyword evidence="3" id="KW-0539">Nucleus</keyword>
<dbReference type="GO" id="GO:0005634">
    <property type="term" value="C:nucleus"/>
    <property type="evidence" value="ECO:0007669"/>
    <property type="project" value="UniProtKB-SubCell"/>
</dbReference>
<evidence type="ECO:0000313" key="5">
    <source>
        <dbReference type="Proteomes" id="UP000515121"/>
    </source>
</evidence>